<organism evidence="1 2">
    <name type="scientific">Glossina palpalis gambiensis</name>
    <dbReference type="NCBI Taxonomy" id="67801"/>
    <lineage>
        <taxon>Eukaryota</taxon>
        <taxon>Metazoa</taxon>
        <taxon>Ecdysozoa</taxon>
        <taxon>Arthropoda</taxon>
        <taxon>Hexapoda</taxon>
        <taxon>Insecta</taxon>
        <taxon>Pterygota</taxon>
        <taxon>Neoptera</taxon>
        <taxon>Endopterygota</taxon>
        <taxon>Diptera</taxon>
        <taxon>Brachycera</taxon>
        <taxon>Muscomorpha</taxon>
        <taxon>Hippoboscoidea</taxon>
        <taxon>Glossinidae</taxon>
        <taxon>Glossina</taxon>
    </lineage>
</organism>
<dbReference type="VEuPathDB" id="VectorBase:GPPI028007"/>
<dbReference type="Proteomes" id="UP000092460">
    <property type="component" value="Unassembled WGS sequence"/>
</dbReference>
<keyword evidence="2" id="KW-1185">Reference proteome</keyword>
<name>A0A1B0BF25_9MUSC</name>
<sequence length="92" mass="10477">MLVFNNLCTRHSASTSVVDDKLKLNSNSNKNENNKFYKKLLSQHFNTNNTFSLGLECNGTKHDMIETYVNNVKSSRCIRETNVKLFTNTAVS</sequence>
<proteinExistence type="predicted"/>
<dbReference type="AlphaFoldDB" id="A0A1B0BF25"/>
<evidence type="ECO:0000313" key="1">
    <source>
        <dbReference type="EnsemblMetazoa" id="GPPI028007-PA"/>
    </source>
</evidence>
<dbReference type="EMBL" id="JXJN01013272">
    <property type="status" value="NOT_ANNOTATED_CDS"/>
    <property type="molecule type" value="Genomic_DNA"/>
</dbReference>
<reference evidence="1" key="2">
    <citation type="submission" date="2020-05" db="UniProtKB">
        <authorList>
            <consortium name="EnsemblMetazoa"/>
        </authorList>
    </citation>
    <scope>IDENTIFICATION</scope>
    <source>
        <strain evidence="1">IAEA</strain>
    </source>
</reference>
<evidence type="ECO:0000313" key="2">
    <source>
        <dbReference type="Proteomes" id="UP000092460"/>
    </source>
</evidence>
<accession>A0A1B0BF25</accession>
<protein>
    <submittedName>
        <fullName evidence="1">Uncharacterized protein</fullName>
    </submittedName>
</protein>
<reference evidence="2" key="1">
    <citation type="submission" date="2015-01" db="EMBL/GenBank/DDBJ databases">
        <authorList>
            <person name="Aksoy S."/>
            <person name="Warren W."/>
            <person name="Wilson R.K."/>
        </authorList>
    </citation>
    <scope>NUCLEOTIDE SEQUENCE [LARGE SCALE GENOMIC DNA]</scope>
    <source>
        <strain evidence="2">IAEA</strain>
    </source>
</reference>
<dbReference type="EnsemblMetazoa" id="GPPI028007-RA">
    <property type="protein sequence ID" value="GPPI028007-PA"/>
    <property type="gene ID" value="GPPI028007"/>
</dbReference>